<gene>
    <name evidence="1" type="ORF">B5F96_15995</name>
</gene>
<reference evidence="2" key="1">
    <citation type="submission" date="2017-04" db="EMBL/GenBank/DDBJ databases">
        <title>Function of individual gut microbiota members based on whole genome sequencing of pure cultures obtained from chicken caecum.</title>
        <authorList>
            <person name="Medvecky M."/>
            <person name="Cejkova D."/>
            <person name="Polansky O."/>
            <person name="Karasova D."/>
            <person name="Kubasova T."/>
            <person name="Cizek A."/>
            <person name="Rychlik I."/>
        </authorList>
    </citation>
    <scope>NUCLEOTIDE SEQUENCE [LARGE SCALE GENOMIC DNA]</scope>
    <source>
        <strain evidence="2">An42</strain>
    </source>
</reference>
<name>A0A9Q5SPP4_9BACT</name>
<comment type="caution">
    <text evidence="1">The sequence shown here is derived from an EMBL/GenBank/DDBJ whole genome shotgun (WGS) entry which is preliminary data.</text>
</comment>
<protein>
    <submittedName>
        <fullName evidence="1">Uncharacterized protein</fullName>
    </submittedName>
</protein>
<evidence type="ECO:0000313" key="2">
    <source>
        <dbReference type="Proteomes" id="UP000195975"/>
    </source>
</evidence>
<proteinExistence type="predicted"/>
<evidence type="ECO:0000313" key="1">
    <source>
        <dbReference type="EMBL" id="OUO03434.1"/>
    </source>
</evidence>
<dbReference type="AlphaFoldDB" id="A0A9Q5SPP4"/>
<accession>A0A9Q5SPP4</accession>
<dbReference type="GeneID" id="93409267"/>
<sequence>MKEKINASAIPDAYLLCMNQDCPKATGCLRRIAEQQISDKVRLWRVISPKYQKNQTGDCPYFRPSGKQTYALGFIGMLERMPYRQMQEAASRLLNHFGRRTYYRVRKGERPLSPNEQKSILNILEQCGIGDPGKFDAYFETYDW</sequence>
<dbReference type="InterPro" id="IPR045724">
    <property type="entry name" value="DUF6078"/>
</dbReference>
<dbReference type="EMBL" id="NFIJ01000023">
    <property type="protein sequence ID" value="OUO03434.1"/>
    <property type="molecule type" value="Genomic_DNA"/>
</dbReference>
<dbReference type="RefSeq" id="WP_008145978.1">
    <property type="nucleotide sequence ID" value="NZ_CAJLBM010000017.1"/>
</dbReference>
<dbReference type="Proteomes" id="UP000195975">
    <property type="component" value="Unassembled WGS sequence"/>
</dbReference>
<dbReference type="Pfam" id="PF19555">
    <property type="entry name" value="DUF6078"/>
    <property type="match status" value="1"/>
</dbReference>
<organism evidence="1 2">
    <name type="scientific">Parabacteroides johnsonii</name>
    <dbReference type="NCBI Taxonomy" id="387661"/>
    <lineage>
        <taxon>Bacteria</taxon>
        <taxon>Pseudomonadati</taxon>
        <taxon>Bacteroidota</taxon>
        <taxon>Bacteroidia</taxon>
        <taxon>Bacteroidales</taxon>
        <taxon>Tannerellaceae</taxon>
        <taxon>Parabacteroides</taxon>
    </lineage>
</organism>